<dbReference type="GO" id="GO:0008270">
    <property type="term" value="F:zinc ion binding"/>
    <property type="evidence" value="ECO:0007669"/>
    <property type="project" value="UniProtKB-UniRule"/>
</dbReference>
<dbReference type="GO" id="GO:0140282">
    <property type="term" value="F:carbon-nitrogen ligase activity on lipid II"/>
    <property type="evidence" value="ECO:0007669"/>
    <property type="project" value="UniProtKB-UniRule"/>
</dbReference>
<keyword evidence="1" id="KW-0133">Cell shape</keyword>
<accession>A0A4Q9GX51</accession>
<dbReference type="PANTHER" id="PTHR23135:SF7">
    <property type="entry name" value="LIPID II ISOGLUTAMINYL SYNTHASE (GLUTAMINE-HYDROLYZING) SUBUNIT MURT"/>
    <property type="match status" value="1"/>
</dbReference>
<keyword evidence="1" id="KW-0961">Cell wall biogenesis/degradation</keyword>
<keyword evidence="1" id="KW-0547">Nucleotide-binding</keyword>
<comment type="catalytic activity">
    <reaction evidence="1">
        <text>beta-D-GlcNAc-(1-&gt;4)-Mur2Ac(oyl-L-Ala-gamma-D-Glu-L-Lys-D-Ala-D-Ala)-di-trans,octa-cis-undecaprenyl diphosphate + ATP = beta-D-GlcNAc-(1-&gt;4)-Mur2Ac(oyl-L-Ala-gamma-D-O-P-Glu-L-Lys-D-Ala-D-Ala)-di-trans,octa-cis-undecaprenyl diphosphate + ADP</text>
        <dbReference type="Rhea" id="RHEA:59488"/>
        <dbReference type="ChEBI" id="CHEBI:30616"/>
        <dbReference type="ChEBI" id="CHEBI:60033"/>
        <dbReference type="ChEBI" id="CHEBI:143132"/>
        <dbReference type="ChEBI" id="CHEBI:456216"/>
    </reaction>
</comment>
<evidence type="ECO:0000259" key="3">
    <source>
        <dbReference type="Pfam" id="PF08353"/>
    </source>
</evidence>
<dbReference type="Pfam" id="PF08245">
    <property type="entry name" value="Mur_ligase_M"/>
    <property type="match status" value="1"/>
</dbReference>
<dbReference type="InterPro" id="IPR013221">
    <property type="entry name" value="Mur_ligase_cen"/>
</dbReference>
<keyword evidence="1" id="KW-0067">ATP-binding</keyword>
<dbReference type="GO" id="GO:0009252">
    <property type="term" value="P:peptidoglycan biosynthetic process"/>
    <property type="evidence" value="ECO:0007669"/>
    <property type="project" value="UniProtKB-UniRule"/>
</dbReference>
<dbReference type="PANTHER" id="PTHR23135">
    <property type="entry name" value="MUR LIGASE FAMILY MEMBER"/>
    <property type="match status" value="1"/>
</dbReference>
<name>A0A4Q9GX51_9MICO</name>
<dbReference type="HAMAP" id="MF_02214">
    <property type="entry name" value="Lipid_II_synth_MurT"/>
    <property type="match status" value="1"/>
</dbReference>
<feature type="domain" description="Mur ligase central" evidence="2">
    <location>
        <begin position="52"/>
        <end position="173"/>
    </location>
</feature>
<keyword evidence="5" id="KW-1185">Reference proteome</keyword>
<comment type="pathway">
    <text evidence="1">Cell wall biogenesis; peptidoglycan biosynthesis.</text>
</comment>
<sequence>MRVLLTIWVAKLAGLAIRVLGRAGTHTPGLIARKLHPGIIGALRHPSRVIAVTGTNGKTTVSNLLTDALEAQGLTVASNRNGSNIAAGVASLLIGAVSWTGKPRVDVAVVEMDERSARLILPGLAPEVLVCMNLTRDSIKRNAHPDYIAWILSSALSESTSLVLNADDLIASSLGTDNNPRVYFAVDRLPSDSDRPSGAAVDVGICPVCDHTLDWDYWRFNHIGRVRCPNCGFRSPEAAYRAHSVDAERSRVTLELDGESREARLINANIVNVYNEIAVAAVLDRIGLQRDAIVEVFDHIQPPTTRSAVEEINGVKLVRLLTKGLVGVACSRSFEHVASFLGRKAIVLTVDEVSERVTDVENTAWIYDADYEYLADDSISQIVVGGVRRHDHALRLAIAGVDPARIVTIESETGAADRLDLMGVDDVFNLHSVHNAVSTGTVVQERLRARLGEIS</sequence>
<evidence type="ECO:0000256" key="1">
    <source>
        <dbReference type="HAMAP-Rule" id="MF_02214"/>
    </source>
</evidence>
<dbReference type="Pfam" id="PF08353">
    <property type="entry name" value="MurT_C"/>
    <property type="match status" value="1"/>
</dbReference>
<dbReference type="Gene3D" id="3.40.1190.10">
    <property type="entry name" value="Mur-like, catalytic domain"/>
    <property type="match status" value="1"/>
</dbReference>
<dbReference type="GO" id="GO:0071555">
    <property type="term" value="P:cell wall organization"/>
    <property type="evidence" value="ECO:0007669"/>
    <property type="project" value="UniProtKB-KW"/>
</dbReference>
<dbReference type="InterPro" id="IPR013564">
    <property type="entry name" value="MurT_C"/>
</dbReference>
<comment type="catalytic activity">
    <reaction evidence="1">
        <text>beta-D-GlcNAc-(1-&gt;4)-Mur2Ac(oyl-L-Ala-gamma-D-Glu-L-Lys-D-Ala-D-Ala)-di-trans,octa-cis-undecaprenyl diphosphate + L-glutamine + ATP + H2O = beta-D-GlcNAc-(1-&gt;4)-Mur2Ac(oyl-L-Ala-D-isoglutaminyl-L-Lys-D-Ala-D-Ala)-di-trans,octa-cis-undecaprenyl diphosphate + L-glutamate + ADP + phosphate + H(+)</text>
        <dbReference type="Rhea" id="RHEA:57928"/>
        <dbReference type="ChEBI" id="CHEBI:15377"/>
        <dbReference type="ChEBI" id="CHEBI:15378"/>
        <dbReference type="ChEBI" id="CHEBI:29985"/>
        <dbReference type="ChEBI" id="CHEBI:30616"/>
        <dbReference type="ChEBI" id="CHEBI:43474"/>
        <dbReference type="ChEBI" id="CHEBI:58359"/>
        <dbReference type="ChEBI" id="CHEBI:60033"/>
        <dbReference type="ChEBI" id="CHEBI:62233"/>
        <dbReference type="ChEBI" id="CHEBI:456216"/>
        <dbReference type="EC" id="6.3.5.13"/>
    </reaction>
</comment>
<dbReference type="InterPro" id="IPR043703">
    <property type="entry name" value="Lipid_II_synth_MurT"/>
</dbReference>
<evidence type="ECO:0000259" key="2">
    <source>
        <dbReference type="Pfam" id="PF08245"/>
    </source>
</evidence>
<comment type="function">
    <text evidence="1">The lipid II isoglutaminyl synthase complex catalyzes the formation of alpha-D-isoglutamine in the cell wall lipid II stem peptide. The MurT subunit catalyzes the ATP-dependent amidation of D-glutamate residue of lipid II, converting it to an isoglutamine residue.</text>
</comment>
<dbReference type="EC" id="6.3.5.13" evidence="1"/>
<gene>
    <name evidence="1" type="primary">murT</name>
    <name evidence="4" type="ORF">EYE40_05185</name>
</gene>
<feature type="binding site" evidence="1">
    <location>
        <position position="209"/>
    </location>
    <ligand>
        <name>Zn(2+)</name>
        <dbReference type="ChEBI" id="CHEBI:29105"/>
    </ligand>
</feature>
<comment type="subunit">
    <text evidence="1">Forms a heterodimer with GatD.</text>
</comment>
<keyword evidence="1" id="KW-0862">Zinc</keyword>
<dbReference type="EMBL" id="SISG01000001">
    <property type="protein sequence ID" value="TBN56840.1"/>
    <property type="molecule type" value="Genomic_DNA"/>
</dbReference>
<dbReference type="UniPathway" id="UPA00219"/>
<proteinExistence type="inferred from homology"/>
<dbReference type="RefSeq" id="WP_130980950.1">
    <property type="nucleotide sequence ID" value="NZ_SISG01000001.1"/>
</dbReference>
<dbReference type="AlphaFoldDB" id="A0A4Q9GX51"/>
<comment type="similarity">
    <text evidence="1">Belongs to the MurCDEF family. MurT subfamily.</text>
</comment>
<dbReference type="GO" id="GO:0005524">
    <property type="term" value="F:ATP binding"/>
    <property type="evidence" value="ECO:0007669"/>
    <property type="project" value="UniProtKB-UniRule"/>
</dbReference>
<dbReference type="InterPro" id="IPR036565">
    <property type="entry name" value="Mur-like_cat_sf"/>
</dbReference>
<dbReference type="GO" id="GO:0016881">
    <property type="term" value="F:acid-amino acid ligase activity"/>
    <property type="evidence" value="ECO:0007669"/>
    <property type="project" value="InterPro"/>
</dbReference>
<evidence type="ECO:0000313" key="5">
    <source>
        <dbReference type="Proteomes" id="UP000294194"/>
    </source>
</evidence>
<comment type="catalytic activity">
    <reaction evidence="1">
        <text>beta-D-GlcNAc-(1-&gt;4)-Mur2Ac(oyl-L-Ala-gamma-D-O-P-Glu-L-Lys-D-Ala-D-Ala)-di-trans,octa-cis-undecaprenyl diphosphate + NH4(+) = beta-D-GlcNAc-(1-&gt;4)-Mur2Ac(oyl-L-Ala-D-isoglutaminyl-L-Lys-D-Ala-D-Ala)-di-trans,octa-cis-undecaprenyl diphosphate + phosphate + H(+)</text>
        <dbReference type="Rhea" id="RHEA:57932"/>
        <dbReference type="ChEBI" id="CHEBI:15378"/>
        <dbReference type="ChEBI" id="CHEBI:28938"/>
        <dbReference type="ChEBI" id="CHEBI:43474"/>
        <dbReference type="ChEBI" id="CHEBI:62233"/>
        <dbReference type="ChEBI" id="CHEBI:143132"/>
    </reaction>
</comment>
<dbReference type="Proteomes" id="UP000294194">
    <property type="component" value="Unassembled WGS sequence"/>
</dbReference>
<reference evidence="5" key="1">
    <citation type="submission" date="2019-02" db="EMBL/GenBank/DDBJ databases">
        <title>Glaciihabitans arcticus sp. nov., a psychrotolerant bacterium isolated from polar soil.</title>
        <authorList>
            <person name="Dahal R.H."/>
        </authorList>
    </citation>
    <scope>NUCLEOTIDE SEQUENCE [LARGE SCALE GENOMIC DNA]</scope>
    <source>
        <strain evidence="5">RP-3-7</strain>
    </source>
</reference>
<comment type="caution">
    <text evidence="4">The sequence shown here is derived from an EMBL/GenBank/DDBJ whole genome shotgun (WGS) entry which is preliminary data.</text>
</comment>
<feature type="binding site" evidence="1">
    <location>
        <position position="228"/>
    </location>
    <ligand>
        <name>Zn(2+)</name>
        <dbReference type="ChEBI" id="CHEBI:29105"/>
    </ligand>
</feature>
<comment type="caution">
    <text evidence="1">Lacks conserved residue(s) required for the propagation of feature annotation.</text>
</comment>
<organism evidence="4 5">
    <name type="scientific">Glaciihabitans arcticus</name>
    <dbReference type="NCBI Taxonomy" id="2668039"/>
    <lineage>
        <taxon>Bacteria</taxon>
        <taxon>Bacillati</taxon>
        <taxon>Actinomycetota</taxon>
        <taxon>Actinomycetes</taxon>
        <taxon>Micrococcales</taxon>
        <taxon>Microbacteriaceae</taxon>
        <taxon>Glaciihabitans</taxon>
    </lineage>
</organism>
<dbReference type="SUPFAM" id="SSF53623">
    <property type="entry name" value="MurD-like peptide ligases, catalytic domain"/>
    <property type="match status" value="1"/>
</dbReference>
<keyword evidence="1" id="KW-0436">Ligase</keyword>
<feature type="domain" description="Lipid II isoglutaminyl synthase (glutamine-hydrolyzing) subunit MurT C-terminal" evidence="3">
    <location>
        <begin position="331"/>
        <end position="412"/>
    </location>
</feature>
<feature type="binding site" evidence="1">
    <location>
        <position position="206"/>
    </location>
    <ligand>
        <name>Zn(2+)</name>
        <dbReference type="ChEBI" id="CHEBI:29105"/>
    </ligand>
</feature>
<keyword evidence="1" id="KW-0573">Peptidoglycan synthesis</keyword>
<evidence type="ECO:0000313" key="4">
    <source>
        <dbReference type="EMBL" id="TBN56840.1"/>
    </source>
</evidence>
<keyword evidence="1" id="KW-0479">Metal-binding</keyword>
<dbReference type="GO" id="GO:0008360">
    <property type="term" value="P:regulation of cell shape"/>
    <property type="evidence" value="ECO:0007669"/>
    <property type="project" value="UniProtKB-KW"/>
</dbReference>
<protein>
    <recommendedName>
        <fullName evidence="1">Lipid II isoglutaminyl synthase (glutamine-hydrolyzing) subunit MurT</fullName>
        <ecNumber evidence="1">6.3.5.13</ecNumber>
    </recommendedName>
</protein>
<feature type="binding site" evidence="1">
    <location>
        <position position="231"/>
    </location>
    <ligand>
        <name>Zn(2+)</name>
        <dbReference type="ChEBI" id="CHEBI:29105"/>
    </ligand>
</feature>